<gene>
    <name evidence="3" type="ORF">O181_066999</name>
</gene>
<dbReference type="Proteomes" id="UP000765509">
    <property type="component" value="Unassembled WGS sequence"/>
</dbReference>
<protein>
    <recommendedName>
        <fullName evidence="5">Secreted protein</fullName>
    </recommendedName>
</protein>
<evidence type="ECO:0000256" key="2">
    <source>
        <dbReference type="SAM" id="SignalP"/>
    </source>
</evidence>
<feature type="region of interest" description="Disordered" evidence="1">
    <location>
        <begin position="151"/>
        <end position="196"/>
    </location>
</feature>
<feature type="compositionally biased region" description="Low complexity" evidence="1">
    <location>
        <begin position="151"/>
        <end position="168"/>
    </location>
</feature>
<dbReference type="InterPro" id="IPR045469">
    <property type="entry name" value="Nis1"/>
</dbReference>
<name>A0A9Q3EUJ1_9BASI</name>
<feature type="signal peptide" evidence="2">
    <location>
        <begin position="1"/>
        <end position="22"/>
    </location>
</feature>
<proteinExistence type="predicted"/>
<keyword evidence="2" id="KW-0732">Signal</keyword>
<sequence length="219" mass="22234">MTLFGLVVTSALLALVPQIALTQRVSFVSPTNGSTIAVGKPLTVVLQVESTTSSVKTLSFAFGFNAKDNQDSKSLGRPYVDMIAVGDGPNQTKISSQLTYTMNITVPPAESFVDGFSSGYALKVSNYYLLGATQTPMIQLASVSVTVSNATGGSNPVPSGSSSSAATGGNSGNTSGGNNASSPTPGGSSGNTSGQSKISTDYVTQTAFLLASGVFFVFL</sequence>
<dbReference type="AlphaFoldDB" id="A0A9Q3EUJ1"/>
<accession>A0A9Q3EUJ1</accession>
<reference evidence="3" key="1">
    <citation type="submission" date="2021-03" db="EMBL/GenBank/DDBJ databases">
        <title>Draft genome sequence of rust myrtle Austropuccinia psidii MF-1, a brazilian biotype.</title>
        <authorList>
            <person name="Quecine M.C."/>
            <person name="Pachon D.M.R."/>
            <person name="Bonatelli M.L."/>
            <person name="Correr F.H."/>
            <person name="Franceschini L.M."/>
            <person name="Leite T.F."/>
            <person name="Margarido G.R.A."/>
            <person name="Almeida C.A."/>
            <person name="Ferrarezi J.A."/>
            <person name="Labate C.A."/>
        </authorList>
    </citation>
    <scope>NUCLEOTIDE SEQUENCE</scope>
    <source>
        <strain evidence="3">MF-1</strain>
    </source>
</reference>
<organism evidence="3 4">
    <name type="scientific">Austropuccinia psidii MF-1</name>
    <dbReference type="NCBI Taxonomy" id="1389203"/>
    <lineage>
        <taxon>Eukaryota</taxon>
        <taxon>Fungi</taxon>
        <taxon>Dikarya</taxon>
        <taxon>Basidiomycota</taxon>
        <taxon>Pucciniomycotina</taxon>
        <taxon>Pucciniomycetes</taxon>
        <taxon>Pucciniales</taxon>
        <taxon>Sphaerophragmiaceae</taxon>
        <taxon>Austropuccinia</taxon>
    </lineage>
</organism>
<evidence type="ECO:0000313" key="4">
    <source>
        <dbReference type="Proteomes" id="UP000765509"/>
    </source>
</evidence>
<dbReference type="Pfam" id="PF19271">
    <property type="entry name" value="Nis1"/>
    <property type="match status" value="1"/>
</dbReference>
<keyword evidence="4" id="KW-1185">Reference proteome</keyword>
<feature type="compositionally biased region" description="Low complexity" evidence="1">
    <location>
        <begin position="176"/>
        <end position="194"/>
    </location>
</feature>
<evidence type="ECO:0008006" key="5">
    <source>
        <dbReference type="Google" id="ProtNLM"/>
    </source>
</evidence>
<comment type="caution">
    <text evidence="3">The sequence shown here is derived from an EMBL/GenBank/DDBJ whole genome shotgun (WGS) entry which is preliminary data.</text>
</comment>
<feature type="chain" id="PRO_5040232842" description="Secreted protein" evidence="2">
    <location>
        <begin position="23"/>
        <end position="219"/>
    </location>
</feature>
<dbReference type="EMBL" id="AVOT02033399">
    <property type="protein sequence ID" value="MBW0527284.1"/>
    <property type="molecule type" value="Genomic_DNA"/>
</dbReference>
<evidence type="ECO:0000313" key="3">
    <source>
        <dbReference type="EMBL" id="MBW0527284.1"/>
    </source>
</evidence>
<evidence type="ECO:0000256" key="1">
    <source>
        <dbReference type="SAM" id="MobiDB-lite"/>
    </source>
</evidence>
<dbReference type="OrthoDB" id="2500212at2759"/>